<dbReference type="PIRSF" id="PIRSF038471">
    <property type="entry name" value="MreC"/>
    <property type="match status" value="1"/>
</dbReference>
<organism evidence="8 9">
    <name type="scientific">Anaerotruncus colihominis</name>
    <dbReference type="NCBI Taxonomy" id="169435"/>
    <lineage>
        <taxon>Bacteria</taxon>
        <taxon>Bacillati</taxon>
        <taxon>Bacillota</taxon>
        <taxon>Clostridia</taxon>
        <taxon>Eubacteriales</taxon>
        <taxon>Oscillospiraceae</taxon>
        <taxon>Anaerotruncus</taxon>
    </lineage>
</organism>
<dbReference type="GO" id="GO:0008360">
    <property type="term" value="P:regulation of cell shape"/>
    <property type="evidence" value="ECO:0007669"/>
    <property type="project" value="UniProtKB-KW"/>
</dbReference>
<proteinExistence type="inferred from homology"/>
<dbReference type="Gene3D" id="2.40.10.350">
    <property type="entry name" value="Rod shape-determining protein MreC, domain 2"/>
    <property type="match status" value="1"/>
</dbReference>
<protein>
    <recommendedName>
        <fullName evidence="2 5">Cell shape-determining protein MreC</fullName>
    </recommendedName>
    <alternativeName>
        <fullName evidence="4 5">Cell shape protein MreC</fullName>
    </alternativeName>
</protein>
<evidence type="ECO:0000256" key="4">
    <source>
        <dbReference type="ARBA" id="ARBA00032089"/>
    </source>
</evidence>
<dbReference type="NCBIfam" id="TIGR00219">
    <property type="entry name" value="mreC"/>
    <property type="match status" value="1"/>
</dbReference>
<evidence type="ECO:0000259" key="7">
    <source>
        <dbReference type="Pfam" id="PF04085"/>
    </source>
</evidence>
<feature type="domain" description="Rod shape-determining protein MreC beta-barrel core" evidence="7">
    <location>
        <begin position="125"/>
        <end position="273"/>
    </location>
</feature>
<dbReference type="PANTHER" id="PTHR34138">
    <property type="entry name" value="CELL SHAPE-DETERMINING PROTEIN MREC"/>
    <property type="match status" value="1"/>
</dbReference>
<dbReference type="RefSeq" id="WP_160209581.1">
    <property type="nucleotide sequence ID" value="NZ_QXWZ01000011.1"/>
</dbReference>
<reference evidence="8 9" key="1">
    <citation type="submission" date="2018-08" db="EMBL/GenBank/DDBJ databases">
        <title>Murine metabolic-syndrome-specific gut microbial biobank.</title>
        <authorList>
            <person name="Liu C."/>
        </authorList>
    </citation>
    <scope>NUCLEOTIDE SEQUENCE [LARGE SCALE GENOMIC DNA]</scope>
    <source>
        <strain evidence="8 9">X69</strain>
    </source>
</reference>
<evidence type="ECO:0000256" key="3">
    <source>
        <dbReference type="ARBA" id="ARBA00022960"/>
    </source>
</evidence>
<dbReference type="Gene3D" id="2.40.10.340">
    <property type="entry name" value="Rod shape-determining protein MreC, domain 1"/>
    <property type="match status" value="1"/>
</dbReference>
<dbReference type="InterPro" id="IPR042177">
    <property type="entry name" value="Cell/Rod_1"/>
</dbReference>
<dbReference type="AlphaFoldDB" id="A0A845RJ16"/>
<dbReference type="InterPro" id="IPR042175">
    <property type="entry name" value="Cell/Rod_MreC_2"/>
</dbReference>
<accession>A0A845RJ16</accession>
<keyword evidence="6" id="KW-0175">Coiled coil</keyword>
<evidence type="ECO:0000256" key="2">
    <source>
        <dbReference type="ARBA" id="ARBA00013855"/>
    </source>
</evidence>
<dbReference type="InterPro" id="IPR007221">
    <property type="entry name" value="MreC"/>
</dbReference>
<name>A0A845RJ16_9FIRM</name>
<evidence type="ECO:0000256" key="1">
    <source>
        <dbReference type="ARBA" id="ARBA00009369"/>
    </source>
</evidence>
<evidence type="ECO:0000256" key="6">
    <source>
        <dbReference type="SAM" id="Coils"/>
    </source>
</evidence>
<sequence>MGEFFKSGKFKVLIALFIMLIALMLRASWTGGLSPAIEQVAGAIVAPFQKLSSTISDGVSGLFQRYARADEVARENEALRDEINGLRAQLVNYEEYKHENEELRKYLDIEYKEEHPDFEMEPAAVVARDPDSRFYSFTIDRGSLDGVAPYDPVICADGLVGRVKEVGLTYSKVITILDVEIDVGAYDARTRDIGIVNGSVVLAADGRCIMNYLPRESGAAQGDLVVTSGGNLYPKGLVIGKIARLDNAPGNISLYAEIEPTADIRNLTDVMVITSFNGQKGGAPVE</sequence>
<evidence type="ECO:0000313" key="8">
    <source>
        <dbReference type="EMBL" id="NBI78751.1"/>
    </source>
</evidence>
<evidence type="ECO:0000256" key="5">
    <source>
        <dbReference type="PIRNR" id="PIRNR038471"/>
    </source>
</evidence>
<keyword evidence="3 5" id="KW-0133">Cell shape</keyword>
<dbReference type="EMBL" id="QXWZ01000011">
    <property type="protein sequence ID" value="NBI78751.1"/>
    <property type="molecule type" value="Genomic_DNA"/>
</dbReference>
<dbReference type="Pfam" id="PF04085">
    <property type="entry name" value="MreC"/>
    <property type="match status" value="1"/>
</dbReference>
<dbReference type="PANTHER" id="PTHR34138:SF1">
    <property type="entry name" value="CELL SHAPE-DETERMINING PROTEIN MREC"/>
    <property type="match status" value="1"/>
</dbReference>
<dbReference type="Proteomes" id="UP000446348">
    <property type="component" value="Unassembled WGS sequence"/>
</dbReference>
<comment type="caution">
    <text evidence="8">The sequence shown here is derived from an EMBL/GenBank/DDBJ whole genome shotgun (WGS) entry which is preliminary data.</text>
</comment>
<comment type="similarity">
    <text evidence="1 5">Belongs to the MreC family.</text>
</comment>
<comment type="function">
    <text evidence="5">Involved in formation and maintenance of cell shape.</text>
</comment>
<evidence type="ECO:0000313" key="9">
    <source>
        <dbReference type="Proteomes" id="UP000446348"/>
    </source>
</evidence>
<dbReference type="InterPro" id="IPR055342">
    <property type="entry name" value="MreC_beta-barrel_core"/>
</dbReference>
<gene>
    <name evidence="8" type="primary">mreC</name>
    <name evidence="8" type="ORF">D3Z39_07690</name>
</gene>
<dbReference type="GO" id="GO:0005886">
    <property type="term" value="C:plasma membrane"/>
    <property type="evidence" value="ECO:0007669"/>
    <property type="project" value="TreeGrafter"/>
</dbReference>
<feature type="coiled-coil region" evidence="6">
    <location>
        <begin position="69"/>
        <end position="113"/>
    </location>
</feature>
<dbReference type="OrthoDB" id="9792313at2"/>